<proteinExistence type="predicted"/>
<accession>A0A3B0Y2P2</accession>
<dbReference type="AlphaFoldDB" id="A0A3B0Y2P2"/>
<dbReference type="Pfam" id="PF13860">
    <property type="entry name" value="FlgD_ig"/>
    <property type="match status" value="1"/>
</dbReference>
<organism evidence="2">
    <name type="scientific">hydrothermal vent metagenome</name>
    <dbReference type="NCBI Taxonomy" id="652676"/>
    <lineage>
        <taxon>unclassified sequences</taxon>
        <taxon>metagenomes</taxon>
        <taxon>ecological metagenomes</taxon>
    </lineage>
</organism>
<dbReference type="InterPro" id="IPR025965">
    <property type="entry name" value="FlgD/Vpr_Ig-like"/>
</dbReference>
<sequence length="361" mass="41232">MKYIVFLMALSVVLPAFASDEIKFTEFKKTEFSPAQGGVFEIPFKLSKKADVSIRILSPDGDLVRELKSRKVLKKGAHKLNWDGKDSKGRVVADEAYLPVIYAIDEKGRQFKTDMRKTGGEVLENLNVSITPDKNISFRLPFPARVLSRAGIKGGAMLKTLSNWEPRNTGKVIIRWDGFDQDGLYDIRKNKNLSVLVRAYRLPDFSIITSGNKDIAYREYRKTIQLPDWKPIDSSDFVLERNGKRIDRHYYMPRSMNLSPSVQVKFQDKYPEDKQGRAIVKCPCPISVNLDDNEKPQLQESLYEIAFFIDNQFISEQEQGYVPFTWRWNPSGLKPGEHILTVNVSGLRGEVGVKSILFVVE</sequence>
<evidence type="ECO:0000313" key="2">
    <source>
        <dbReference type="EMBL" id="VAW62696.1"/>
    </source>
</evidence>
<feature type="domain" description="FlgD/Vpr Ig-like" evidence="1">
    <location>
        <begin position="38"/>
        <end position="97"/>
    </location>
</feature>
<protein>
    <recommendedName>
        <fullName evidence="1">FlgD/Vpr Ig-like domain-containing protein</fullName>
    </recommendedName>
</protein>
<dbReference type="Gene3D" id="2.60.40.4070">
    <property type="match status" value="1"/>
</dbReference>
<gene>
    <name evidence="2" type="ORF">MNBD_GAMMA08-1236</name>
</gene>
<reference evidence="2" key="1">
    <citation type="submission" date="2018-06" db="EMBL/GenBank/DDBJ databases">
        <authorList>
            <person name="Zhirakovskaya E."/>
        </authorList>
    </citation>
    <scope>NUCLEOTIDE SEQUENCE</scope>
</reference>
<name>A0A3B0Y2P2_9ZZZZ</name>
<dbReference type="EMBL" id="UOFH01000224">
    <property type="protein sequence ID" value="VAW62696.1"/>
    <property type="molecule type" value="Genomic_DNA"/>
</dbReference>
<evidence type="ECO:0000259" key="1">
    <source>
        <dbReference type="Pfam" id="PF13860"/>
    </source>
</evidence>